<evidence type="ECO:0000256" key="1">
    <source>
        <dbReference type="SAM" id="MobiDB-lite"/>
    </source>
</evidence>
<dbReference type="Proteomes" id="UP000321571">
    <property type="component" value="Unassembled WGS sequence"/>
</dbReference>
<organism evidence="3 4">
    <name type="scientific">Aeromicrobium terrae</name>
    <dbReference type="NCBI Taxonomy" id="2498846"/>
    <lineage>
        <taxon>Bacteria</taxon>
        <taxon>Bacillati</taxon>
        <taxon>Actinomycetota</taxon>
        <taxon>Actinomycetes</taxon>
        <taxon>Propionibacteriales</taxon>
        <taxon>Nocardioidaceae</taxon>
        <taxon>Aeromicrobium</taxon>
    </lineage>
</organism>
<reference evidence="3 4" key="1">
    <citation type="submission" date="2019-06" db="EMBL/GenBank/DDBJ databases">
        <title>Aeromicrobium sp. nov., isolated from a maize field.</title>
        <authorList>
            <person name="Lin S.-Y."/>
            <person name="Tsai C.-F."/>
            <person name="Young C.-C."/>
        </authorList>
    </citation>
    <scope>NUCLEOTIDE SEQUENCE [LARGE SCALE GENOMIC DNA]</scope>
    <source>
        <strain evidence="3 4">CC-CFT486</strain>
    </source>
</reference>
<dbReference type="InterPro" id="IPR023346">
    <property type="entry name" value="Lysozyme-like_dom_sf"/>
</dbReference>
<name>A0A5C8NKX5_9ACTN</name>
<feature type="region of interest" description="Disordered" evidence="1">
    <location>
        <begin position="1"/>
        <end position="23"/>
    </location>
</feature>
<sequence length="150" mass="15967">MVGSQADAGQASQAAPVDDSALGVAADRVSRSTLRPAIAELQKEQKERAAALKDPRTAARQLLAERGWAGEFSCLDALWSGESGWDPRATNQSSGAYGIPQSLPATKMATAGKDWRTNPITQIRWGLGYIEASYGSPCAAQAFKQGHGWY</sequence>
<evidence type="ECO:0000313" key="3">
    <source>
        <dbReference type="EMBL" id="TXL62369.1"/>
    </source>
</evidence>
<dbReference type="Gene3D" id="1.10.530.10">
    <property type="match status" value="1"/>
</dbReference>
<dbReference type="Pfam" id="PF01464">
    <property type="entry name" value="SLT"/>
    <property type="match status" value="1"/>
</dbReference>
<gene>
    <name evidence="3" type="ORF">FHP06_03960</name>
</gene>
<dbReference type="SUPFAM" id="SSF53955">
    <property type="entry name" value="Lysozyme-like"/>
    <property type="match status" value="1"/>
</dbReference>
<dbReference type="InterPro" id="IPR008258">
    <property type="entry name" value="Transglycosylase_SLT_dom_1"/>
</dbReference>
<comment type="caution">
    <text evidence="3">The sequence shown here is derived from an EMBL/GenBank/DDBJ whole genome shotgun (WGS) entry which is preliminary data.</text>
</comment>
<dbReference type="OrthoDB" id="9766277at2"/>
<evidence type="ECO:0000313" key="4">
    <source>
        <dbReference type="Proteomes" id="UP000321571"/>
    </source>
</evidence>
<feature type="compositionally biased region" description="Low complexity" evidence="1">
    <location>
        <begin position="1"/>
        <end position="15"/>
    </location>
</feature>
<dbReference type="EMBL" id="VDUX01000002">
    <property type="protein sequence ID" value="TXL62369.1"/>
    <property type="molecule type" value="Genomic_DNA"/>
</dbReference>
<protein>
    <recommendedName>
        <fullName evidence="2">Transglycosylase SLT domain-containing protein</fullName>
    </recommendedName>
</protein>
<feature type="domain" description="Transglycosylase SLT" evidence="2">
    <location>
        <begin position="71"/>
        <end position="135"/>
    </location>
</feature>
<dbReference type="AlphaFoldDB" id="A0A5C8NKX5"/>
<accession>A0A5C8NKX5</accession>
<keyword evidence="4" id="KW-1185">Reference proteome</keyword>
<evidence type="ECO:0000259" key="2">
    <source>
        <dbReference type="Pfam" id="PF01464"/>
    </source>
</evidence>
<proteinExistence type="predicted"/>